<accession>A0ABM9P4Q4</accession>
<evidence type="ECO:0000256" key="4">
    <source>
        <dbReference type="ARBA" id="ARBA00022475"/>
    </source>
</evidence>
<feature type="signal peptide" evidence="10">
    <location>
        <begin position="1"/>
        <end position="19"/>
    </location>
</feature>
<evidence type="ECO:0000313" key="12">
    <source>
        <dbReference type="EMBL" id="CAL2092382.1"/>
    </source>
</evidence>
<dbReference type="EMBL" id="CAXIXY010000006">
    <property type="protein sequence ID" value="CAL2092382.1"/>
    <property type="molecule type" value="Genomic_DNA"/>
</dbReference>
<dbReference type="PANTHER" id="PTHR33446:SF2">
    <property type="entry name" value="PROTEIN TONB"/>
    <property type="match status" value="1"/>
</dbReference>
<evidence type="ECO:0000313" key="13">
    <source>
        <dbReference type="Proteomes" id="UP001497416"/>
    </source>
</evidence>
<evidence type="ECO:0000256" key="10">
    <source>
        <dbReference type="SAM" id="SignalP"/>
    </source>
</evidence>
<dbReference type="Proteomes" id="UP001497416">
    <property type="component" value="Unassembled WGS sequence"/>
</dbReference>
<evidence type="ECO:0000256" key="9">
    <source>
        <dbReference type="ARBA" id="ARBA00023136"/>
    </source>
</evidence>
<evidence type="ECO:0000256" key="7">
    <source>
        <dbReference type="ARBA" id="ARBA00022927"/>
    </source>
</evidence>
<dbReference type="SUPFAM" id="SSF74653">
    <property type="entry name" value="TolA/TonB C-terminal domain"/>
    <property type="match status" value="1"/>
</dbReference>
<comment type="similarity">
    <text evidence="2">Belongs to the TonB family.</text>
</comment>
<name>A0ABM9P4Q4_9FLAO</name>
<evidence type="ECO:0000256" key="2">
    <source>
        <dbReference type="ARBA" id="ARBA00006555"/>
    </source>
</evidence>
<feature type="chain" id="PRO_5045273117" evidence="10">
    <location>
        <begin position="20"/>
        <end position="326"/>
    </location>
</feature>
<dbReference type="PANTHER" id="PTHR33446">
    <property type="entry name" value="PROTEIN TONB-RELATED"/>
    <property type="match status" value="1"/>
</dbReference>
<dbReference type="Pfam" id="PF03544">
    <property type="entry name" value="TonB_C"/>
    <property type="match status" value="1"/>
</dbReference>
<dbReference type="RefSeq" id="WP_348713338.1">
    <property type="nucleotide sequence ID" value="NZ_CAXIXY010000006.1"/>
</dbReference>
<keyword evidence="13" id="KW-1185">Reference proteome</keyword>
<dbReference type="SUPFAM" id="SSF82185">
    <property type="entry name" value="Histone H3 K4-specific methyltransferase SET7/9 N-terminal domain"/>
    <property type="match status" value="1"/>
</dbReference>
<keyword evidence="10" id="KW-0732">Signal</keyword>
<dbReference type="NCBIfam" id="TIGR01352">
    <property type="entry name" value="tonB_Cterm"/>
    <property type="match status" value="1"/>
</dbReference>
<comment type="caution">
    <text evidence="12">The sequence shown here is derived from an EMBL/GenBank/DDBJ whole genome shotgun (WGS) entry which is preliminary data.</text>
</comment>
<evidence type="ECO:0000256" key="8">
    <source>
        <dbReference type="ARBA" id="ARBA00022989"/>
    </source>
</evidence>
<keyword evidence="3" id="KW-0813">Transport</keyword>
<keyword evidence="4" id="KW-1003">Cell membrane</keyword>
<evidence type="ECO:0000256" key="6">
    <source>
        <dbReference type="ARBA" id="ARBA00022692"/>
    </source>
</evidence>
<evidence type="ECO:0000256" key="3">
    <source>
        <dbReference type="ARBA" id="ARBA00022448"/>
    </source>
</evidence>
<feature type="domain" description="TonB C-terminal" evidence="11">
    <location>
        <begin position="236"/>
        <end position="326"/>
    </location>
</feature>
<organism evidence="12 13">
    <name type="scientific">Tenacibaculum platacis</name>
    <dbReference type="NCBI Taxonomy" id="3137852"/>
    <lineage>
        <taxon>Bacteria</taxon>
        <taxon>Pseudomonadati</taxon>
        <taxon>Bacteroidota</taxon>
        <taxon>Flavobacteriia</taxon>
        <taxon>Flavobacteriales</taxon>
        <taxon>Flavobacteriaceae</taxon>
        <taxon>Tenacibaculum</taxon>
    </lineage>
</organism>
<protein>
    <submittedName>
        <fullName evidence="12">Periplasmic protein TonB</fullName>
    </submittedName>
</protein>
<evidence type="ECO:0000256" key="1">
    <source>
        <dbReference type="ARBA" id="ARBA00004383"/>
    </source>
</evidence>
<comment type="subcellular location">
    <subcellularLocation>
        <location evidence="1">Cell inner membrane</location>
        <topology evidence="1">Single-pass membrane protein</topology>
        <orientation evidence="1">Periplasmic side</orientation>
    </subcellularLocation>
</comment>
<dbReference type="PROSITE" id="PS52015">
    <property type="entry name" value="TONB_CTD"/>
    <property type="match status" value="1"/>
</dbReference>
<keyword evidence="9" id="KW-0472">Membrane</keyword>
<dbReference type="InterPro" id="IPR006260">
    <property type="entry name" value="TonB/TolA_C"/>
</dbReference>
<reference evidence="12 13" key="1">
    <citation type="submission" date="2024-05" db="EMBL/GenBank/DDBJ databases">
        <authorList>
            <person name="Duchaud E."/>
        </authorList>
    </citation>
    <scope>NUCLEOTIDE SEQUENCE [LARGE SCALE GENOMIC DNA]</scope>
    <source>
        <strain evidence="12">Ena-SAMPLE-TAB-13-05-2024-13:56:06:370-140302</strain>
    </source>
</reference>
<sequence length="326" mass="38188">MKKQILLLLFLFTFHNSIAQVYKNYKIGDTIFLKNKIPVARSEANFYTITKKKINIDGKFFYKMEAYKKPKDSTNFLKHSIYYTIDPNLVSSEYKHINFHQNGKKLAEGFKEKGRNYGLWTYWYKNGQTKEVKRFFKHRAIAKKIKEPEVISFWDENGKQTIEKGNGTYIVKKDSSVTKGFYKNGLKHGKFSKVKNGKKQYEEFYKKGKLKQGKSWDKKGNEYTYKQVFKTPQYSGGQKAIAKHIIKNINIPDYAYQHNISGRVILMFKIDKQGNINNIKVVKSLCKPCDAEAIRVVQLMKKWKPGESRGQKIRVGYTLPITYNVQ</sequence>
<dbReference type="InterPro" id="IPR051045">
    <property type="entry name" value="TonB-dependent_transducer"/>
</dbReference>
<keyword evidence="5" id="KW-0997">Cell inner membrane</keyword>
<keyword evidence="8" id="KW-1133">Transmembrane helix</keyword>
<dbReference type="Gene3D" id="3.30.1150.10">
    <property type="match status" value="1"/>
</dbReference>
<keyword evidence="7" id="KW-0653">Protein transport</keyword>
<dbReference type="InterPro" id="IPR037682">
    <property type="entry name" value="TonB_C"/>
</dbReference>
<gene>
    <name evidence="12" type="ORF">T190607A01A_40407</name>
</gene>
<evidence type="ECO:0000259" key="11">
    <source>
        <dbReference type="PROSITE" id="PS52015"/>
    </source>
</evidence>
<keyword evidence="6" id="KW-0812">Transmembrane</keyword>
<evidence type="ECO:0000256" key="5">
    <source>
        <dbReference type="ARBA" id="ARBA00022519"/>
    </source>
</evidence>
<proteinExistence type="inferred from homology"/>